<keyword evidence="3 11" id="KW-0808">Transferase</keyword>
<dbReference type="SUPFAM" id="SSF55729">
    <property type="entry name" value="Acyl-CoA N-acyltransferases (Nat)"/>
    <property type="match status" value="1"/>
</dbReference>
<dbReference type="EC" id="2.3.2.30" evidence="7"/>
<evidence type="ECO:0000256" key="6">
    <source>
        <dbReference type="ARBA" id="ARBA00038095"/>
    </source>
</evidence>
<dbReference type="EMBL" id="FNPX01000006">
    <property type="protein sequence ID" value="SDZ13995.1"/>
    <property type="molecule type" value="Genomic_DNA"/>
</dbReference>
<protein>
    <recommendedName>
        <fullName evidence="8">L-ornithine N(alpha)-acyltransferase</fullName>
        <ecNumber evidence="7">2.3.2.30</ecNumber>
    </recommendedName>
</protein>
<evidence type="ECO:0000256" key="9">
    <source>
        <dbReference type="ARBA" id="ARBA00045724"/>
    </source>
</evidence>
<comment type="catalytic activity">
    <reaction evidence="10">
        <text>a (3R)-hydroxyacyl-[ACP] + L-ornithine = a lyso-ornithine lipid + holo-[ACP] + H(+)</text>
        <dbReference type="Rhea" id="RHEA:20633"/>
        <dbReference type="Rhea" id="RHEA-COMP:9685"/>
        <dbReference type="Rhea" id="RHEA-COMP:9945"/>
        <dbReference type="ChEBI" id="CHEBI:15378"/>
        <dbReference type="ChEBI" id="CHEBI:46911"/>
        <dbReference type="ChEBI" id="CHEBI:64479"/>
        <dbReference type="ChEBI" id="CHEBI:78827"/>
        <dbReference type="ChEBI" id="CHEBI:138482"/>
        <dbReference type="EC" id="2.3.2.30"/>
    </reaction>
    <physiologicalReaction direction="left-to-right" evidence="10">
        <dbReference type="Rhea" id="RHEA:20634"/>
    </physiologicalReaction>
</comment>
<dbReference type="InterPro" id="IPR052351">
    <property type="entry name" value="Ornithine_N-alpha-AT"/>
</dbReference>
<evidence type="ECO:0000313" key="12">
    <source>
        <dbReference type="Proteomes" id="UP000198914"/>
    </source>
</evidence>
<name>A0A1H3QLZ0_9RHOB</name>
<evidence type="ECO:0000256" key="3">
    <source>
        <dbReference type="ARBA" id="ARBA00022679"/>
    </source>
</evidence>
<evidence type="ECO:0000313" key="11">
    <source>
        <dbReference type="EMBL" id="SDZ13995.1"/>
    </source>
</evidence>
<comment type="function">
    <text evidence="9">Catalyzes the first step in the biosynthesis of ornithine lipids, which are phosphorus-free membrane lipids. Catalyzes the 3-hydroxyacyl-acyl carrier protein-dependent acylation of ornithine to form lyso-ornithine lipid (LOL).</text>
</comment>
<keyword evidence="12" id="KW-1185">Reference proteome</keyword>
<keyword evidence="5 11" id="KW-0012">Acyltransferase</keyword>
<evidence type="ECO:0000256" key="10">
    <source>
        <dbReference type="ARBA" id="ARBA00047785"/>
    </source>
</evidence>
<dbReference type="GO" id="GO:0043810">
    <property type="term" value="F:ornithine-acyl [acyl carrier protein] N-acyltransferase activity"/>
    <property type="evidence" value="ECO:0007669"/>
    <property type="project" value="UniProtKB-EC"/>
</dbReference>
<dbReference type="RefSeq" id="WP_092645216.1">
    <property type="nucleotide sequence ID" value="NZ_FNPX01000006.1"/>
</dbReference>
<dbReference type="PANTHER" id="PTHR37323:SF1">
    <property type="entry name" value="L-ORNITHINE N(ALPHA)-ACYLTRANSFERASE"/>
    <property type="match status" value="1"/>
</dbReference>
<dbReference type="AlphaFoldDB" id="A0A1H3QLZ0"/>
<dbReference type="Proteomes" id="UP000198914">
    <property type="component" value="Unassembled WGS sequence"/>
</dbReference>
<dbReference type="PANTHER" id="PTHR37323">
    <property type="entry name" value="GCN5-RELATED N-ACETYLTRANSFERASE"/>
    <property type="match status" value="1"/>
</dbReference>
<sequence>MNLTAGRWRARLLPLAMAGAAFDLRARTFRGGRDDVDRFDAHARHLLIEDGTLPVACARLTVQDAAGMAAGYTAQHYDLTAFAACFPRALEVGRICLAPGSRDAEAGRLLLAMLARVVMAEDVAVLYGCSSFPSCGTGMARLARHKAPETWGPGPKAANRTPLPMISGPLPPLLRSYLSLGAAVSDHAVVDDDLNTLHVFTALPIAAIPPARARLLTGLLDAA</sequence>
<comment type="pathway">
    <text evidence="1">Lipid metabolism.</text>
</comment>
<gene>
    <name evidence="11" type="ORF">SAMN05444004_106191</name>
</gene>
<dbReference type="Pfam" id="PF13444">
    <property type="entry name" value="Acetyltransf_5"/>
    <property type="match status" value="1"/>
</dbReference>
<reference evidence="12" key="1">
    <citation type="submission" date="2016-10" db="EMBL/GenBank/DDBJ databases">
        <authorList>
            <person name="Varghese N."/>
            <person name="Submissions S."/>
        </authorList>
    </citation>
    <scope>NUCLEOTIDE SEQUENCE [LARGE SCALE GENOMIC DNA]</scope>
    <source>
        <strain evidence="12">DSM 100420</strain>
    </source>
</reference>
<evidence type="ECO:0000256" key="5">
    <source>
        <dbReference type="ARBA" id="ARBA00023315"/>
    </source>
</evidence>
<dbReference type="Gene3D" id="3.40.630.30">
    <property type="match status" value="1"/>
</dbReference>
<organism evidence="11 12">
    <name type="scientific">Jannaschia faecimaris</name>
    <dbReference type="NCBI Taxonomy" id="1244108"/>
    <lineage>
        <taxon>Bacteria</taxon>
        <taxon>Pseudomonadati</taxon>
        <taxon>Pseudomonadota</taxon>
        <taxon>Alphaproteobacteria</taxon>
        <taxon>Rhodobacterales</taxon>
        <taxon>Roseobacteraceae</taxon>
        <taxon>Jannaschia</taxon>
    </lineage>
</organism>
<dbReference type="GO" id="GO:0006629">
    <property type="term" value="P:lipid metabolic process"/>
    <property type="evidence" value="ECO:0007669"/>
    <property type="project" value="UniProtKB-KW"/>
</dbReference>
<evidence type="ECO:0000256" key="2">
    <source>
        <dbReference type="ARBA" id="ARBA00022516"/>
    </source>
</evidence>
<evidence type="ECO:0000256" key="1">
    <source>
        <dbReference type="ARBA" id="ARBA00005189"/>
    </source>
</evidence>
<evidence type="ECO:0000256" key="7">
    <source>
        <dbReference type="ARBA" id="ARBA00039058"/>
    </source>
</evidence>
<dbReference type="STRING" id="1244108.SAMN05444004_106191"/>
<accession>A0A1H3QLZ0</accession>
<dbReference type="InterPro" id="IPR016181">
    <property type="entry name" value="Acyl_CoA_acyltransferase"/>
</dbReference>
<evidence type="ECO:0000256" key="8">
    <source>
        <dbReference type="ARBA" id="ARBA00039866"/>
    </source>
</evidence>
<dbReference type="OrthoDB" id="9787072at2"/>
<proteinExistence type="inferred from homology"/>
<keyword evidence="4" id="KW-0443">Lipid metabolism</keyword>
<keyword evidence="2" id="KW-0444">Lipid biosynthesis</keyword>
<comment type="similarity">
    <text evidence="6">Belongs to the acetyltransferase family. OlsB subfamily.</text>
</comment>
<evidence type="ECO:0000256" key="4">
    <source>
        <dbReference type="ARBA" id="ARBA00023098"/>
    </source>
</evidence>